<evidence type="ECO:0000256" key="5">
    <source>
        <dbReference type="SAM" id="Coils"/>
    </source>
</evidence>
<evidence type="ECO:0000313" key="6">
    <source>
        <dbReference type="EMBL" id="KAK2705498.1"/>
    </source>
</evidence>
<name>A0AA88HB14_ARTSF</name>
<dbReference type="GO" id="GO:0005737">
    <property type="term" value="C:cytoplasm"/>
    <property type="evidence" value="ECO:0007669"/>
    <property type="project" value="TreeGrafter"/>
</dbReference>
<feature type="coiled-coil region" evidence="5">
    <location>
        <begin position="66"/>
        <end position="121"/>
    </location>
</feature>
<sequence>MAEAVQRKFFQEVEKFKGLQKDIQKYALARQRLDGQLSETKNVKEEVDILEPETGVYKLIGPALVKQDLEEAKQNVNKRIDYINGELQRHDKIIDDLNKKMDDQREVVSKIKQQLDQFEVKATLKS</sequence>
<protein>
    <recommendedName>
        <fullName evidence="4">Probable prefoldin subunit 6</fullName>
    </recommendedName>
</protein>
<dbReference type="InterPro" id="IPR002777">
    <property type="entry name" value="PFD_beta-like"/>
</dbReference>
<dbReference type="Proteomes" id="UP001187531">
    <property type="component" value="Unassembled WGS sequence"/>
</dbReference>
<dbReference type="Pfam" id="PF01920">
    <property type="entry name" value="Prefoldin_2"/>
    <property type="match status" value="1"/>
</dbReference>
<evidence type="ECO:0000256" key="2">
    <source>
        <dbReference type="ARBA" id="ARBA00011695"/>
    </source>
</evidence>
<dbReference type="SUPFAM" id="SSF46579">
    <property type="entry name" value="Prefoldin"/>
    <property type="match status" value="1"/>
</dbReference>
<dbReference type="PANTHER" id="PTHR21431">
    <property type="entry name" value="PREFOLDIN SUBUNIT 6"/>
    <property type="match status" value="1"/>
</dbReference>
<evidence type="ECO:0000256" key="3">
    <source>
        <dbReference type="ARBA" id="ARBA00023186"/>
    </source>
</evidence>
<dbReference type="InterPro" id="IPR009053">
    <property type="entry name" value="Prefoldin"/>
</dbReference>
<reference evidence="6" key="1">
    <citation type="submission" date="2023-07" db="EMBL/GenBank/DDBJ databases">
        <title>Chromosome-level genome assembly of Artemia franciscana.</title>
        <authorList>
            <person name="Jo E."/>
        </authorList>
    </citation>
    <scope>NUCLEOTIDE SEQUENCE</scope>
    <source>
        <tissue evidence="6">Whole body</tissue>
    </source>
</reference>
<dbReference type="GO" id="GO:0006457">
    <property type="term" value="P:protein folding"/>
    <property type="evidence" value="ECO:0007669"/>
    <property type="project" value="InterPro"/>
</dbReference>
<comment type="subunit">
    <text evidence="2">Heterohexamer of two PFD-alpha type and four PFD-beta type subunits.</text>
</comment>
<dbReference type="AlphaFoldDB" id="A0AA88HB14"/>
<keyword evidence="5" id="KW-0175">Coiled coil</keyword>
<evidence type="ECO:0000256" key="4">
    <source>
        <dbReference type="ARBA" id="ARBA00072592"/>
    </source>
</evidence>
<dbReference type="GO" id="GO:0051131">
    <property type="term" value="P:chaperone-mediated protein complex assembly"/>
    <property type="evidence" value="ECO:0007669"/>
    <property type="project" value="TreeGrafter"/>
</dbReference>
<dbReference type="GO" id="GO:0016272">
    <property type="term" value="C:prefoldin complex"/>
    <property type="evidence" value="ECO:0007669"/>
    <property type="project" value="InterPro"/>
</dbReference>
<keyword evidence="3" id="KW-0143">Chaperone</keyword>
<dbReference type="PANTHER" id="PTHR21431:SF0">
    <property type="entry name" value="PREFOLDIN SUBUNIT 6"/>
    <property type="match status" value="1"/>
</dbReference>
<accession>A0AA88HB14</accession>
<comment type="caution">
    <text evidence="6">The sequence shown here is derived from an EMBL/GenBank/DDBJ whole genome shotgun (WGS) entry which is preliminary data.</text>
</comment>
<organism evidence="6 7">
    <name type="scientific">Artemia franciscana</name>
    <name type="common">Brine shrimp</name>
    <name type="synonym">Artemia sanfranciscana</name>
    <dbReference type="NCBI Taxonomy" id="6661"/>
    <lineage>
        <taxon>Eukaryota</taxon>
        <taxon>Metazoa</taxon>
        <taxon>Ecdysozoa</taxon>
        <taxon>Arthropoda</taxon>
        <taxon>Crustacea</taxon>
        <taxon>Branchiopoda</taxon>
        <taxon>Anostraca</taxon>
        <taxon>Artemiidae</taxon>
        <taxon>Artemia</taxon>
    </lineage>
</organism>
<dbReference type="GO" id="GO:0051082">
    <property type="term" value="F:unfolded protein binding"/>
    <property type="evidence" value="ECO:0007669"/>
    <property type="project" value="InterPro"/>
</dbReference>
<dbReference type="CDD" id="cd23161">
    <property type="entry name" value="Prefoldin_6"/>
    <property type="match status" value="1"/>
</dbReference>
<evidence type="ECO:0000256" key="1">
    <source>
        <dbReference type="ARBA" id="ARBA00008045"/>
    </source>
</evidence>
<proteinExistence type="inferred from homology"/>
<gene>
    <name evidence="6" type="ORF">QYM36_015777</name>
</gene>
<dbReference type="EMBL" id="JAVRJZ010000020">
    <property type="protein sequence ID" value="KAK2705498.1"/>
    <property type="molecule type" value="Genomic_DNA"/>
</dbReference>
<evidence type="ECO:0000313" key="7">
    <source>
        <dbReference type="Proteomes" id="UP001187531"/>
    </source>
</evidence>
<dbReference type="GO" id="GO:0051087">
    <property type="term" value="F:protein-folding chaperone binding"/>
    <property type="evidence" value="ECO:0007669"/>
    <property type="project" value="TreeGrafter"/>
</dbReference>
<dbReference type="Gene3D" id="1.10.287.370">
    <property type="match status" value="1"/>
</dbReference>
<comment type="similarity">
    <text evidence="1">Belongs to the prefoldin subunit beta family.</text>
</comment>
<dbReference type="FunFam" id="1.10.287.370:FF:000003">
    <property type="entry name" value="Prefoldin subunit 6"/>
    <property type="match status" value="1"/>
</dbReference>
<keyword evidence="7" id="KW-1185">Reference proteome</keyword>